<reference evidence="2 3" key="1">
    <citation type="journal article" date="2013" name="Curr. Biol.">
        <title>The Genome of the Foraminiferan Reticulomyxa filosa.</title>
        <authorList>
            <person name="Glockner G."/>
            <person name="Hulsmann N."/>
            <person name="Schleicher M."/>
            <person name="Noegel A.A."/>
            <person name="Eichinger L."/>
            <person name="Gallinger C."/>
            <person name="Pawlowski J."/>
            <person name="Sierra R."/>
            <person name="Euteneuer U."/>
            <person name="Pillet L."/>
            <person name="Moustafa A."/>
            <person name="Platzer M."/>
            <person name="Groth M."/>
            <person name="Szafranski K."/>
            <person name="Schliwa M."/>
        </authorList>
    </citation>
    <scope>NUCLEOTIDE SEQUENCE [LARGE SCALE GENOMIC DNA]</scope>
</reference>
<proteinExistence type="predicted"/>
<feature type="region of interest" description="Disordered" evidence="1">
    <location>
        <begin position="365"/>
        <end position="413"/>
    </location>
</feature>
<feature type="compositionally biased region" description="Polar residues" evidence="1">
    <location>
        <begin position="217"/>
        <end position="227"/>
    </location>
</feature>
<dbReference type="EMBL" id="ASPP01006887">
    <property type="protein sequence ID" value="ETO28060.1"/>
    <property type="molecule type" value="Genomic_DNA"/>
</dbReference>
<feature type="compositionally biased region" description="Low complexity" evidence="1">
    <location>
        <begin position="259"/>
        <end position="292"/>
    </location>
</feature>
<evidence type="ECO:0000313" key="3">
    <source>
        <dbReference type="Proteomes" id="UP000023152"/>
    </source>
</evidence>
<gene>
    <name evidence="2" type="ORF">RFI_09072</name>
</gene>
<dbReference type="InterPro" id="IPR023214">
    <property type="entry name" value="HAD_sf"/>
</dbReference>
<keyword evidence="3" id="KW-1185">Reference proteome</keyword>
<name>X6NP55_RETFI</name>
<dbReference type="OrthoDB" id="187617at2759"/>
<organism evidence="2 3">
    <name type="scientific">Reticulomyxa filosa</name>
    <dbReference type="NCBI Taxonomy" id="46433"/>
    <lineage>
        <taxon>Eukaryota</taxon>
        <taxon>Sar</taxon>
        <taxon>Rhizaria</taxon>
        <taxon>Retaria</taxon>
        <taxon>Foraminifera</taxon>
        <taxon>Monothalamids</taxon>
        <taxon>Reticulomyxidae</taxon>
        <taxon>Reticulomyxa</taxon>
    </lineage>
</organism>
<comment type="caution">
    <text evidence="2">The sequence shown here is derived from an EMBL/GenBank/DDBJ whole genome shotgun (WGS) entry which is preliminary data.</text>
</comment>
<protein>
    <submittedName>
        <fullName evidence="2">Uncharacterized protein</fullName>
    </submittedName>
</protein>
<dbReference type="Gene3D" id="3.40.50.1000">
    <property type="entry name" value="HAD superfamily/HAD-like"/>
    <property type="match status" value="1"/>
</dbReference>
<accession>X6NP55</accession>
<dbReference type="CDD" id="cd01427">
    <property type="entry name" value="HAD_like"/>
    <property type="match status" value="1"/>
</dbReference>
<dbReference type="InterPro" id="IPR036412">
    <property type="entry name" value="HAD-like_sf"/>
</dbReference>
<dbReference type="Proteomes" id="UP000023152">
    <property type="component" value="Unassembled WGS sequence"/>
</dbReference>
<feature type="compositionally biased region" description="Polar residues" evidence="1">
    <location>
        <begin position="187"/>
        <end position="206"/>
    </location>
</feature>
<dbReference type="AlphaFoldDB" id="X6NP55"/>
<sequence>MTLTKPLLANIFTKDWKEVGKLTYVCVLRNKKGKKNKKKNPGQSDELSKMSDDLLREVFGGELRVKRLNEHFQRVKAKATIAIISYGFVLVIEKALERMGLGEYWKNSVIIGSDSQELIRANGRKAKLVEDLRRKYQCTSNQVLFVDDDPMNIRQANLANCCKTLEITSRRGMTEEQMCEIEKQVGWDSSKTESSATIASKWTNATEDNEADKSKSNHLVNESNNGNEYAKAKANTNANTNVNANVNVNDDNKNEDSNNDNNNNNNNNNNNHTNNTNNGNSNNSNGNNTNTGIVISSPRTVMDEFSHKNKFVCFETICLAFEKLNLTKKKYKINDGTQTTDASGGRTDWSKYAVTVPKDLEKLWDSRNRNNSDSCQDSPVVVVRSDSPQISDDDEGPVLGLPPETPLSNRSSK</sequence>
<evidence type="ECO:0000256" key="1">
    <source>
        <dbReference type="SAM" id="MobiDB-lite"/>
    </source>
</evidence>
<evidence type="ECO:0000313" key="2">
    <source>
        <dbReference type="EMBL" id="ETO28060.1"/>
    </source>
</evidence>
<feature type="compositionally biased region" description="Low complexity" evidence="1">
    <location>
        <begin position="234"/>
        <end position="249"/>
    </location>
</feature>
<dbReference type="SUPFAM" id="SSF56784">
    <property type="entry name" value="HAD-like"/>
    <property type="match status" value="1"/>
</dbReference>
<feature type="region of interest" description="Disordered" evidence="1">
    <location>
        <begin position="185"/>
        <end position="294"/>
    </location>
</feature>